<sequence>MPVYEFRCEACGPFDAHHAMAQVPRAQACPACGAAARRVFSAVGLSRANSPRARAIDDAARTADAPDVVRSVPRQAGAPGAAPRVSRDPRHAKLPRP</sequence>
<dbReference type="Proteomes" id="UP000277871">
    <property type="component" value="Unassembled WGS sequence"/>
</dbReference>
<dbReference type="EMBL" id="RDEX01000001">
    <property type="protein sequence ID" value="RLY93868.1"/>
    <property type="molecule type" value="Genomic_DNA"/>
</dbReference>
<evidence type="ECO:0000256" key="1">
    <source>
        <dbReference type="SAM" id="MobiDB-lite"/>
    </source>
</evidence>
<dbReference type="NCBIfam" id="TIGR02605">
    <property type="entry name" value="CxxC_CxxC_SSSS"/>
    <property type="match status" value="1"/>
</dbReference>
<feature type="compositionally biased region" description="Low complexity" evidence="1">
    <location>
        <begin position="62"/>
        <end position="83"/>
    </location>
</feature>
<dbReference type="AlphaFoldDB" id="A0A3L9L6A7"/>
<keyword evidence="4" id="KW-1185">Reference proteome</keyword>
<evidence type="ECO:0000313" key="4">
    <source>
        <dbReference type="Proteomes" id="UP000277871"/>
    </source>
</evidence>
<feature type="region of interest" description="Disordered" evidence="1">
    <location>
        <begin position="56"/>
        <end position="97"/>
    </location>
</feature>
<dbReference type="Pfam" id="PF09723">
    <property type="entry name" value="Zn_ribbon_8"/>
    <property type="match status" value="1"/>
</dbReference>
<dbReference type="RefSeq" id="WP_121863900.1">
    <property type="nucleotide sequence ID" value="NZ_RDEX01000001.1"/>
</dbReference>
<feature type="domain" description="Putative regulatory protein FmdB zinc ribbon" evidence="2">
    <location>
        <begin position="1"/>
        <end position="41"/>
    </location>
</feature>
<evidence type="ECO:0000259" key="2">
    <source>
        <dbReference type="SMART" id="SM00834"/>
    </source>
</evidence>
<name>A0A3L9L6A7_9MICC</name>
<protein>
    <submittedName>
        <fullName evidence="3">Zinc ribbon domain-containing protein</fullName>
    </submittedName>
</protein>
<gene>
    <name evidence="3" type="ORF">EAE32_01055</name>
</gene>
<reference evidence="3 4" key="1">
    <citation type="submission" date="2018-10" db="EMBL/GenBank/DDBJ databases">
        <title>Kocuria tytonicola, new bacteria from the preen glands of American barn owls (Tyto furcata).</title>
        <authorList>
            <person name="Braun M.S."/>
            <person name="Wang E."/>
            <person name="Zimmermann S."/>
            <person name="Boutin S."/>
            <person name="Wagner H."/>
            <person name="Wink M."/>
        </authorList>
    </citation>
    <scope>NUCLEOTIDE SEQUENCE [LARGE SCALE GENOMIC DNA]</scope>
    <source>
        <strain evidence="3 4">473</strain>
    </source>
</reference>
<organism evidence="3 4">
    <name type="scientific">Kocuria tytonicola</name>
    <dbReference type="NCBI Taxonomy" id="2055946"/>
    <lineage>
        <taxon>Bacteria</taxon>
        <taxon>Bacillati</taxon>
        <taxon>Actinomycetota</taxon>
        <taxon>Actinomycetes</taxon>
        <taxon>Micrococcales</taxon>
        <taxon>Micrococcaceae</taxon>
        <taxon>Kocuria</taxon>
    </lineage>
</organism>
<accession>A0A3L9L6A7</accession>
<proteinExistence type="predicted"/>
<dbReference type="SMART" id="SM00834">
    <property type="entry name" value="CxxC_CXXC_SSSS"/>
    <property type="match status" value="1"/>
</dbReference>
<evidence type="ECO:0000313" key="3">
    <source>
        <dbReference type="EMBL" id="RLY93868.1"/>
    </source>
</evidence>
<comment type="caution">
    <text evidence="3">The sequence shown here is derived from an EMBL/GenBank/DDBJ whole genome shotgun (WGS) entry which is preliminary data.</text>
</comment>
<dbReference type="InterPro" id="IPR013429">
    <property type="entry name" value="Regulatory_FmdB_Zinc_ribbon"/>
</dbReference>